<feature type="transmembrane region" description="Helical" evidence="6">
    <location>
        <begin position="490"/>
        <end position="511"/>
    </location>
</feature>
<comment type="subcellular location">
    <subcellularLocation>
        <location evidence="1">Membrane</location>
        <topology evidence="1">Multi-pass membrane protein</topology>
    </subcellularLocation>
</comment>
<dbReference type="STRING" id="158607.A0A2P5HQX8"/>
<evidence type="ECO:0000256" key="5">
    <source>
        <dbReference type="ARBA" id="ARBA00023136"/>
    </source>
</evidence>
<evidence type="ECO:0000313" key="7">
    <source>
        <dbReference type="EMBL" id="POS72657.1"/>
    </source>
</evidence>
<dbReference type="InParanoid" id="A0A2P5HQX8"/>
<feature type="transmembrane region" description="Helical" evidence="6">
    <location>
        <begin position="55"/>
        <end position="80"/>
    </location>
</feature>
<feature type="transmembrane region" description="Helical" evidence="6">
    <location>
        <begin position="420"/>
        <end position="438"/>
    </location>
</feature>
<dbReference type="PANTHER" id="PTHR45649">
    <property type="entry name" value="AMINO-ACID PERMEASE BAT1"/>
    <property type="match status" value="1"/>
</dbReference>
<dbReference type="PANTHER" id="PTHR45649:SF27">
    <property type="entry name" value="CHOLINE TRANSPORTER (EUROFUNG)"/>
    <property type="match status" value="1"/>
</dbReference>
<keyword evidence="3 6" id="KW-0812">Transmembrane</keyword>
<keyword evidence="5 6" id="KW-0472">Membrane</keyword>
<keyword evidence="8" id="KW-1185">Reference proteome</keyword>
<proteinExistence type="predicted"/>
<evidence type="ECO:0000256" key="4">
    <source>
        <dbReference type="ARBA" id="ARBA00022989"/>
    </source>
</evidence>
<dbReference type="GO" id="GO:0006865">
    <property type="term" value="P:amino acid transport"/>
    <property type="evidence" value="ECO:0007669"/>
    <property type="project" value="InterPro"/>
</dbReference>
<keyword evidence="2" id="KW-0813">Transport</keyword>
<organism evidence="7 8">
    <name type="scientific">Diaporthe helianthi</name>
    <dbReference type="NCBI Taxonomy" id="158607"/>
    <lineage>
        <taxon>Eukaryota</taxon>
        <taxon>Fungi</taxon>
        <taxon>Dikarya</taxon>
        <taxon>Ascomycota</taxon>
        <taxon>Pezizomycotina</taxon>
        <taxon>Sordariomycetes</taxon>
        <taxon>Sordariomycetidae</taxon>
        <taxon>Diaporthales</taxon>
        <taxon>Diaporthaceae</taxon>
        <taxon>Diaporthe</taxon>
    </lineage>
</organism>
<evidence type="ECO:0000256" key="3">
    <source>
        <dbReference type="ARBA" id="ARBA00022692"/>
    </source>
</evidence>
<dbReference type="Gene3D" id="1.20.1740.10">
    <property type="entry name" value="Amino acid/polyamine transporter I"/>
    <property type="match status" value="1"/>
</dbReference>
<dbReference type="PIRSF" id="PIRSF006060">
    <property type="entry name" value="AA_transporter"/>
    <property type="match status" value="1"/>
</dbReference>
<feature type="transmembrane region" description="Helical" evidence="6">
    <location>
        <begin position="208"/>
        <end position="227"/>
    </location>
</feature>
<comment type="caution">
    <text evidence="7">The sequence shown here is derived from an EMBL/GenBank/DDBJ whole genome shotgun (WGS) entry which is preliminary data.</text>
</comment>
<evidence type="ECO:0000256" key="6">
    <source>
        <dbReference type="SAM" id="Phobius"/>
    </source>
</evidence>
<feature type="transmembrane region" description="Helical" evidence="6">
    <location>
        <begin position="256"/>
        <end position="279"/>
    </location>
</feature>
<reference evidence="7" key="1">
    <citation type="submission" date="2017-09" db="EMBL/GenBank/DDBJ databases">
        <title>Polyketide synthases of a Diaporthe helianthi virulent isolate.</title>
        <authorList>
            <person name="Baroncelli R."/>
        </authorList>
    </citation>
    <scope>NUCLEOTIDE SEQUENCE [LARGE SCALE GENOMIC DNA]</scope>
    <source>
        <strain evidence="7">7/96</strain>
    </source>
</reference>
<evidence type="ECO:0000256" key="1">
    <source>
        <dbReference type="ARBA" id="ARBA00004141"/>
    </source>
</evidence>
<sequence>MSSPEQPDRKEEAAVFGDPVAVVVDTENGTTTSNDPGVLVNASGHAQELSRRFNLLSLAGVGITVGNVWPAIGGTILVAISNGGPPGVLYEFIVVSLFYFLVAASLAELVSAVPSSSGVYHWASITPGPKYGRVVGFFAGWWNYLAWTMGTASMAAIFGNTIVQMYAVNHPSFVAQPWHVFVVYVLSAWIGCAAVCLANSAMPHLNKIGIFTILAGFLITVVVVAAMPGHDGRPPHATSEFVWKQWTQALGYPDGFVFVAGMLNGAYSIGAVDVITHLAEEIPNPQRNVPIGMALQLGIGFITGFCYLVAIMYAISDLTLVAESAYPIAKIYEQATGSAAGASGMLALIMVNIGLCVVGLFITTGRTLWTLARDGAAPFPTFLGKVDHRLDMPRNSTLTTAVLVTVLGCIYVGSTTAFNALIGSTSLFFSSSYIAVILPHLVTGSKGITYGPFRMTGWVGFLVNGLACAYLMVWFVIFSFPYFLPVDAQSMNYACLIWGGLTSIVGLWWVFGARKGYEGPQTTGGLLEAEKVHGS</sequence>
<protein>
    <submittedName>
        <fullName evidence="7">Amino acid permease</fullName>
    </submittedName>
</protein>
<feature type="transmembrane region" description="Helical" evidence="6">
    <location>
        <begin position="178"/>
        <end position="201"/>
    </location>
</feature>
<dbReference type="OrthoDB" id="2417308at2759"/>
<keyword evidence="4 6" id="KW-1133">Transmembrane helix</keyword>
<dbReference type="PROSITE" id="PS00218">
    <property type="entry name" value="AMINO_ACID_PERMEASE_1"/>
    <property type="match status" value="1"/>
</dbReference>
<dbReference type="AlphaFoldDB" id="A0A2P5HQX8"/>
<feature type="transmembrane region" description="Helical" evidence="6">
    <location>
        <begin position="335"/>
        <end position="363"/>
    </location>
</feature>
<dbReference type="Pfam" id="PF13520">
    <property type="entry name" value="AA_permease_2"/>
    <property type="match status" value="1"/>
</dbReference>
<feature type="transmembrane region" description="Helical" evidence="6">
    <location>
        <begin position="134"/>
        <end position="158"/>
    </location>
</feature>
<dbReference type="FunCoup" id="A0A2P5HQX8">
    <property type="interactions" value="153"/>
</dbReference>
<dbReference type="InterPro" id="IPR002293">
    <property type="entry name" value="AA/rel_permease1"/>
</dbReference>
<evidence type="ECO:0000256" key="2">
    <source>
        <dbReference type="ARBA" id="ARBA00022448"/>
    </source>
</evidence>
<gene>
    <name evidence="7" type="ORF">DHEL01_v208951</name>
</gene>
<dbReference type="EMBL" id="MAVT02000954">
    <property type="protein sequence ID" value="POS72657.1"/>
    <property type="molecule type" value="Genomic_DNA"/>
</dbReference>
<feature type="transmembrane region" description="Helical" evidence="6">
    <location>
        <begin position="459"/>
        <end position="484"/>
    </location>
</feature>
<dbReference type="GO" id="GO:0022857">
    <property type="term" value="F:transmembrane transporter activity"/>
    <property type="evidence" value="ECO:0007669"/>
    <property type="project" value="InterPro"/>
</dbReference>
<dbReference type="GO" id="GO:0016020">
    <property type="term" value="C:membrane"/>
    <property type="evidence" value="ECO:0007669"/>
    <property type="project" value="UniProtKB-SubCell"/>
</dbReference>
<dbReference type="Proteomes" id="UP000094444">
    <property type="component" value="Unassembled WGS sequence"/>
</dbReference>
<accession>A0A2P5HQX8</accession>
<feature type="transmembrane region" description="Helical" evidence="6">
    <location>
        <begin position="395"/>
        <end position="414"/>
    </location>
</feature>
<dbReference type="InterPro" id="IPR004840">
    <property type="entry name" value="Amino_acid_permease_CS"/>
</dbReference>
<evidence type="ECO:0000313" key="8">
    <source>
        <dbReference type="Proteomes" id="UP000094444"/>
    </source>
</evidence>
<name>A0A2P5HQX8_DIAHE</name>
<feature type="transmembrane region" description="Helical" evidence="6">
    <location>
        <begin position="291"/>
        <end position="315"/>
    </location>
</feature>
<feature type="transmembrane region" description="Helical" evidence="6">
    <location>
        <begin position="92"/>
        <end position="113"/>
    </location>
</feature>